<dbReference type="EMBL" id="BKCJ010059982">
    <property type="protein sequence ID" value="GEW47669.1"/>
    <property type="molecule type" value="Genomic_DNA"/>
</dbReference>
<dbReference type="PANTHER" id="PTHR47150:SF4">
    <property type="entry name" value="HARBINGER TRANSPOSASE-DERIVED PROTEIN-RELATED"/>
    <property type="match status" value="1"/>
</dbReference>
<evidence type="ECO:0000256" key="1">
    <source>
        <dbReference type="SAM" id="MobiDB-lite"/>
    </source>
</evidence>
<protein>
    <submittedName>
        <fullName evidence="2">Uncharacterized protein</fullName>
    </submittedName>
</protein>
<evidence type="ECO:0000313" key="2">
    <source>
        <dbReference type="EMBL" id="GEW47669.1"/>
    </source>
</evidence>
<proteinExistence type="predicted"/>
<dbReference type="Pfam" id="PF04827">
    <property type="entry name" value="Plant_tran"/>
    <property type="match status" value="1"/>
</dbReference>
<dbReference type="InterPro" id="IPR006912">
    <property type="entry name" value="Harbinger_derived_prot"/>
</dbReference>
<comment type="caution">
    <text evidence="2">The sequence shown here is derived from an EMBL/GenBank/DDBJ whole genome shotgun (WGS) entry which is preliminary data.</text>
</comment>
<gene>
    <name evidence="2" type="ORF">Tci_219645</name>
</gene>
<name>A0A699GV12_TANCI</name>
<reference evidence="2" key="1">
    <citation type="journal article" date="2019" name="Sci. Rep.">
        <title>Draft genome of Tanacetum cinerariifolium, the natural source of mosquito coil.</title>
        <authorList>
            <person name="Yamashiro T."/>
            <person name="Shiraishi A."/>
            <person name="Satake H."/>
            <person name="Nakayama K."/>
        </authorList>
    </citation>
    <scope>NUCLEOTIDE SEQUENCE</scope>
</reference>
<sequence length="258" mass="29577">MSDSHGGDLSDVDDFDDLEMIMQQDQSEQQQEEEAERVRHRNYIYREHLDKKARLMADYFGPHLKYPEVRPDATGLSGFSVIMKCTCAIRQLAYGVTPDSLDEYLQMGNHCARDCLDFFTVCVIDLFMPEYLQKPNFNDIQKLYAAHNNIHGFLECLEVLIVCTGNEEIAQKHGMANLLEVIKTGANNDLSILNNSPLFDDLFYYNALVAPFECNEVTFEKGYYLADDIYPQWSSFVKSFTVVNSVKNALCKRKQESA</sequence>
<dbReference type="PANTHER" id="PTHR47150">
    <property type="entry name" value="OS12G0169200 PROTEIN"/>
    <property type="match status" value="1"/>
</dbReference>
<feature type="region of interest" description="Disordered" evidence="1">
    <location>
        <begin position="1"/>
        <end position="38"/>
    </location>
</feature>
<accession>A0A699GV12</accession>
<organism evidence="2">
    <name type="scientific">Tanacetum cinerariifolium</name>
    <name type="common">Dalmatian daisy</name>
    <name type="synonym">Chrysanthemum cinerariifolium</name>
    <dbReference type="NCBI Taxonomy" id="118510"/>
    <lineage>
        <taxon>Eukaryota</taxon>
        <taxon>Viridiplantae</taxon>
        <taxon>Streptophyta</taxon>
        <taxon>Embryophyta</taxon>
        <taxon>Tracheophyta</taxon>
        <taxon>Spermatophyta</taxon>
        <taxon>Magnoliopsida</taxon>
        <taxon>eudicotyledons</taxon>
        <taxon>Gunneridae</taxon>
        <taxon>Pentapetalae</taxon>
        <taxon>asterids</taxon>
        <taxon>campanulids</taxon>
        <taxon>Asterales</taxon>
        <taxon>Asteraceae</taxon>
        <taxon>Asteroideae</taxon>
        <taxon>Anthemideae</taxon>
        <taxon>Anthemidinae</taxon>
        <taxon>Tanacetum</taxon>
    </lineage>
</organism>
<dbReference type="AlphaFoldDB" id="A0A699GV12"/>
<feature type="compositionally biased region" description="Acidic residues" evidence="1">
    <location>
        <begin position="10"/>
        <end position="19"/>
    </location>
</feature>